<proteinExistence type="predicted"/>
<accession>A0A7W7SUV9</accession>
<protein>
    <submittedName>
        <fullName evidence="2">MFS family permease</fullName>
    </submittedName>
</protein>
<dbReference type="EMBL" id="JACHJW010000001">
    <property type="protein sequence ID" value="MBB4961016.1"/>
    <property type="molecule type" value="Genomic_DNA"/>
</dbReference>
<reference evidence="2 3" key="1">
    <citation type="submission" date="2020-08" db="EMBL/GenBank/DDBJ databases">
        <title>Sequencing the genomes of 1000 actinobacteria strains.</title>
        <authorList>
            <person name="Klenk H.-P."/>
        </authorList>
    </citation>
    <scope>NUCLEOTIDE SEQUENCE [LARGE SCALE GENOMIC DNA]</scope>
    <source>
        <strain evidence="2 3">DSM 45886</strain>
    </source>
</reference>
<dbReference type="RefSeq" id="WP_184536690.1">
    <property type="nucleotide sequence ID" value="NZ_JACHJW010000001.1"/>
</dbReference>
<feature type="transmembrane region" description="Helical" evidence="1">
    <location>
        <begin position="156"/>
        <end position="184"/>
    </location>
</feature>
<organism evidence="2 3">
    <name type="scientific">Micromonospora polyrhachis</name>
    <dbReference type="NCBI Taxonomy" id="1282883"/>
    <lineage>
        <taxon>Bacteria</taxon>
        <taxon>Bacillati</taxon>
        <taxon>Actinomycetota</taxon>
        <taxon>Actinomycetes</taxon>
        <taxon>Micromonosporales</taxon>
        <taxon>Micromonosporaceae</taxon>
        <taxon>Micromonospora</taxon>
    </lineage>
</organism>
<dbReference type="AlphaFoldDB" id="A0A7W7SUV9"/>
<comment type="caution">
    <text evidence="2">The sequence shown here is derived from an EMBL/GenBank/DDBJ whole genome shotgun (WGS) entry which is preliminary data.</text>
</comment>
<keyword evidence="3" id="KW-1185">Reference proteome</keyword>
<gene>
    <name evidence="2" type="ORF">FHR38_004749</name>
</gene>
<sequence>MPDRHRTGRIVATIVGTAVVLAVAFLLAPPMGTDLSAQVARADFFARHGYAPIDFGWYGGVNQFGYSLFTAALGAAFGVRLVGAVAAVVSAAALGYLLLRWDAHRPLLGGVLGAAVLVGNLVSGRITFAVGLAFALMALAVLSVRRRLPRGIRLGLAAVLAAVATWASPVAGLYVGVAGGALLLAALSRRTDDGWRLGRQLPESLVLCLAPAIALAPMALLFGNGGVQPFTAESMRINVALAVVVLLVLPRQQRVVRFGAALTALLLVLAYYLPSPIGSNAMRLPMLFAVPVLAAFATLDRRWLAALLAATVWWQPPVMTSDLGRMGGVEPSAAFYRPLLDELQRRGPVGRVEVVPLRDHWESTHVAAVVPLARGWERQVDVDRNPLFYRTGLSSDDYHTWLKRNAVSYVALASASPPDRYAREEAALVVAGTPYLREVWRDATWRLYAVVDAAPLVNAPGRLLESTQNGVRFHADGPGEVLVRLHWSRWLTLDGTGGCLAPDPEGWTIVRSTTAGEQSISSGLRPGPFC</sequence>
<evidence type="ECO:0000256" key="1">
    <source>
        <dbReference type="SAM" id="Phobius"/>
    </source>
</evidence>
<feature type="transmembrane region" description="Helical" evidence="1">
    <location>
        <begin position="66"/>
        <end position="99"/>
    </location>
</feature>
<keyword evidence="1" id="KW-0812">Transmembrane</keyword>
<keyword evidence="1" id="KW-0472">Membrane</keyword>
<feature type="transmembrane region" description="Helical" evidence="1">
    <location>
        <begin position="255"/>
        <end position="274"/>
    </location>
</feature>
<name>A0A7W7SUV9_9ACTN</name>
<keyword evidence="1" id="KW-1133">Transmembrane helix</keyword>
<evidence type="ECO:0000313" key="2">
    <source>
        <dbReference type="EMBL" id="MBB4961016.1"/>
    </source>
</evidence>
<feature type="transmembrane region" description="Helical" evidence="1">
    <location>
        <begin position="204"/>
        <end position="223"/>
    </location>
</feature>
<feature type="transmembrane region" description="Helical" evidence="1">
    <location>
        <begin position="128"/>
        <end position="144"/>
    </location>
</feature>
<dbReference type="Proteomes" id="UP000578819">
    <property type="component" value="Unassembled WGS sequence"/>
</dbReference>
<evidence type="ECO:0000313" key="3">
    <source>
        <dbReference type="Proteomes" id="UP000578819"/>
    </source>
</evidence>